<dbReference type="AlphaFoldDB" id="A0A197JWI8"/>
<reference evidence="2 3" key="1">
    <citation type="submission" date="2016-05" db="EMBL/GenBank/DDBJ databases">
        <title>Genome sequencing reveals origins of a unique bacterial endosymbiosis in the earliest lineages of terrestrial Fungi.</title>
        <authorList>
            <consortium name="DOE Joint Genome Institute"/>
            <person name="Uehling J."/>
            <person name="Gryganskyi A."/>
            <person name="Hameed K."/>
            <person name="Tschaplinski T."/>
            <person name="Misztal P."/>
            <person name="Wu S."/>
            <person name="Desiro A."/>
            <person name="Vande Pol N."/>
            <person name="Du Z.-Y."/>
            <person name="Zienkiewicz A."/>
            <person name="Zienkiewicz K."/>
            <person name="Morin E."/>
            <person name="Tisserant E."/>
            <person name="Splivallo R."/>
            <person name="Hainaut M."/>
            <person name="Henrissat B."/>
            <person name="Ohm R."/>
            <person name="Kuo A."/>
            <person name="Yan J."/>
            <person name="Lipzen A."/>
            <person name="Nolan M."/>
            <person name="Labutti K."/>
            <person name="Barry K."/>
            <person name="Goldstein A."/>
            <person name="Labbe J."/>
            <person name="Schadt C."/>
            <person name="Tuskan G."/>
            <person name="Grigoriev I."/>
            <person name="Martin F."/>
            <person name="Vilgalys R."/>
            <person name="Bonito G."/>
        </authorList>
    </citation>
    <scope>NUCLEOTIDE SEQUENCE [LARGE SCALE GENOMIC DNA]</scope>
    <source>
        <strain evidence="2 3">AG-77</strain>
    </source>
</reference>
<dbReference type="OrthoDB" id="10384819at2759"/>
<sequence>MTMDRHSYRQHISEEPDRFESRPHYEDEENLLHYRQIRQEDDYNIFSNEDIFRHHFSRSSSSFAARYRQHCDATNINSIGGNKDESDLLVDPQVQGPFMATLPPSLLTSPSATLPSPLPDVAALKRGLGRPRSYSKKQLPSPHPPNVIDAAKRGPGDSNVLPLPPSPPPSDAVVAGSLFFKNRSTSISLIITPTVTTRARAMAQSIRRVQLRVTDPSLASASSFSNANATATKAVNAASIQALRPVLPVTLMPNRQGPGRPKGSKSRWCALLSINNSRSLSSSL</sequence>
<feature type="region of interest" description="Disordered" evidence="1">
    <location>
        <begin position="1"/>
        <end position="24"/>
    </location>
</feature>
<gene>
    <name evidence="2" type="ORF">K457DRAFT_18868</name>
</gene>
<feature type="region of interest" description="Disordered" evidence="1">
    <location>
        <begin position="131"/>
        <end position="168"/>
    </location>
</feature>
<name>A0A197JWI8_9FUNG</name>
<accession>A0A197JWI8</accession>
<dbReference type="EMBL" id="KV442039">
    <property type="protein sequence ID" value="OAQ29672.1"/>
    <property type="molecule type" value="Genomic_DNA"/>
</dbReference>
<keyword evidence="3" id="KW-1185">Reference proteome</keyword>
<evidence type="ECO:0000256" key="1">
    <source>
        <dbReference type="SAM" id="MobiDB-lite"/>
    </source>
</evidence>
<evidence type="ECO:0000313" key="2">
    <source>
        <dbReference type="EMBL" id="OAQ29672.1"/>
    </source>
</evidence>
<proteinExistence type="predicted"/>
<protein>
    <submittedName>
        <fullName evidence="2">Uncharacterized protein</fullName>
    </submittedName>
</protein>
<dbReference type="Proteomes" id="UP000078512">
    <property type="component" value="Unassembled WGS sequence"/>
</dbReference>
<evidence type="ECO:0000313" key="3">
    <source>
        <dbReference type="Proteomes" id="UP000078512"/>
    </source>
</evidence>
<organism evidence="2 3">
    <name type="scientific">Linnemannia elongata AG-77</name>
    <dbReference type="NCBI Taxonomy" id="1314771"/>
    <lineage>
        <taxon>Eukaryota</taxon>
        <taxon>Fungi</taxon>
        <taxon>Fungi incertae sedis</taxon>
        <taxon>Mucoromycota</taxon>
        <taxon>Mortierellomycotina</taxon>
        <taxon>Mortierellomycetes</taxon>
        <taxon>Mortierellales</taxon>
        <taxon>Mortierellaceae</taxon>
        <taxon>Linnemannia</taxon>
    </lineage>
</organism>